<reference evidence="2 3" key="1">
    <citation type="submission" date="2018-02" db="EMBL/GenBank/DDBJ databases">
        <title>Subsurface microbial communities from deep shales in Ohio and West Virginia, USA.</title>
        <authorList>
            <person name="Wrighton K."/>
        </authorList>
    </citation>
    <scope>NUCLEOTIDE SEQUENCE [LARGE SCALE GENOMIC DNA]</scope>
    <source>
        <strain evidence="2 3">OWC-G53F</strain>
    </source>
</reference>
<dbReference type="Proteomes" id="UP000238071">
    <property type="component" value="Unassembled WGS sequence"/>
</dbReference>
<comment type="caution">
    <text evidence="2">The sequence shown here is derived from an EMBL/GenBank/DDBJ whole genome shotgun (WGS) entry which is preliminary data.</text>
</comment>
<evidence type="ECO:0000313" key="3">
    <source>
        <dbReference type="Proteomes" id="UP000238071"/>
    </source>
</evidence>
<dbReference type="EMBL" id="PTIY01000008">
    <property type="protein sequence ID" value="PPK70813.1"/>
    <property type="molecule type" value="Genomic_DNA"/>
</dbReference>
<name>A0A2S6H012_9GAMM</name>
<accession>A0A2S6H012</accession>
<evidence type="ECO:0000313" key="2">
    <source>
        <dbReference type="EMBL" id="PPK70813.1"/>
    </source>
</evidence>
<proteinExistence type="predicted"/>
<dbReference type="Pfam" id="PF18734">
    <property type="entry name" value="HEPN_AbiU2"/>
    <property type="match status" value="1"/>
</dbReference>
<organism evidence="2 3">
    <name type="scientific">Methylobacter tundripaludum</name>
    <dbReference type="NCBI Taxonomy" id="173365"/>
    <lineage>
        <taxon>Bacteria</taxon>
        <taxon>Pseudomonadati</taxon>
        <taxon>Pseudomonadota</taxon>
        <taxon>Gammaproteobacteria</taxon>
        <taxon>Methylococcales</taxon>
        <taxon>Methylococcaceae</taxon>
        <taxon>Methylobacter</taxon>
    </lineage>
</organism>
<keyword evidence="3" id="KW-1185">Reference proteome</keyword>
<gene>
    <name evidence="2" type="ORF">B0F88_108168</name>
</gene>
<dbReference type="RefSeq" id="WP_104424074.1">
    <property type="nucleotide sequence ID" value="NZ_PTIY01000008.1"/>
</dbReference>
<feature type="domain" description="HEPN AbiU2-like" evidence="1">
    <location>
        <begin position="22"/>
        <end position="184"/>
    </location>
</feature>
<dbReference type="InterPro" id="IPR040704">
    <property type="entry name" value="HEPN_AbiU2"/>
</dbReference>
<dbReference type="OrthoDB" id="7059019at2"/>
<sequence length="223" mass="25499">MDEAHTAVDLLAAKRQKMPGDLADLHFQLGQDLTWLHLNWKEFKRLFAASEKHIALLNATAPRFFARYEQAVWHDTLLHLCRLTDPPQSVGKDNLTIRRLIPLVTDSTLAARVKLEVEEAVRNTGFARDWRNRRLAHRDLAQVLVPQLYPLARASRADVEAALESLCKVMNSVELHYENATTSYWNVIVADSGAEALLYYLSSGLDADETRKKEGKRWKPVHY</sequence>
<evidence type="ECO:0000259" key="1">
    <source>
        <dbReference type="Pfam" id="PF18734"/>
    </source>
</evidence>
<protein>
    <recommendedName>
        <fullName evidence="1">HEPN AbiU2-like domain-containing protein</fullName>
    </recommendedName>
</protein>
<dbReference type="AlphaFoldDB" id="A0A2S6H012"/>